<keyword evidence="13" id="KW-1185">Reference proteome</keyword>
<dbReference type="AlphaFoldDB" id="A0A3N2PW37"/>
<dbReference type="GO" id="GO:0005525">
    <property type="term" value="F:GTP binding"/>
    <property type="evidence" value="ECO:0007669"/>
    <property type="project" value="UniProtKB-KW"/>
</dbReference>
<dbReference type="PANTHER" id="PTHR10285">
    <property type="entry name" value="URIDINE KINASE"/>
    <property type="match status" value="1"/>
</dbReference>
<protein>
    <submittedName>
        <fullName evidence="12">D-glycerate 3-kinase</fullName>
    </submittedName>
</protein>
<gene>
    <name evidence="12" type="ORF">SODALDRAFT_333345</name>
</gene>
<evidence type="ECO:0000256" key="1">
    <source>
        <dbReference type="ARBA" id="ARBA00004123"/>
    </source>
</evidence>
<sequence>MSPSTPTNPPPIIDDKSPLCIPFILTHLQAHLTSPHRNRPFLVGLNGVQGIGKTTLVRALATALDSQGHPTLVLSIDDLYLRHADQLALAAAHPENPLLQHRGQPGTHDLPLARRLFHDLLARRPARVPSYDKAAFAGQGDRAPSASWRPVNPPFVHVVIFEGWCVGFRALPDAAAVEARRARPSRTLASHALPDLLFVNDRLRAYDDLTDLLDAFVHLDAEDARYVYDWRREQEAALRAERGAGMSDEQVVRFVDGYYPAYELYADNLRKGVFPDRPGRQLRIVVGKDRKVRQSHVQ</sequence>
<evidence type="ECO:0000256" key="2">
    <source>
        <dbReference type="ARBA" id="ARBA00004496"/>
    </source>
</evidence>
<dbReference type="InterPro" id="IPR000897">
    <property type="entry name" value="SRP54_GTPase_dom"/>
</dbReference>
<evidence type="ECO:0000256" key="10">
    <source>
        <dbReference type="ARBA" id="ARBA00061312"/>
    </source>
</evidence>
<reference evidence="12 13" key="1">
    <citation type="journal article" date="2018" name="Mol. Ecol.">
        <title>The obligate alkalophilic soda-lake fungus Sodiomyces alkalinus has shifted to a protein diet.</title>
        <authorList>
            <person name="Grum-Grzhimaylo A.A."/>
            <person name="Falkoski D.L."/>
            <person name="van den Heuvel J."/>
            <person name="Valero-Jimenez C.A."/>
            <person name="Min B."/>
            <person name="Choi I.G."/>
            <person name="Lipzen A."/>
            <person name="Daum C.G."/>
            <person name="Aanen D.K."/>
            <person name="Tsang A."/>
            <person name="Henrissat B."/>
            <person name="Bilanenko E.N."/>
            <person name="de Vries R.P."/>
            <person name="van Kan J.A.L."/>
            <person name="Grigoriev I.V."/>
            <person name="Debets A.J.M."/>
        </authorList>
    </citation>
    <scope>NUCLEOTIDE SEQUENCE [LARGE SCALE GENOMIC DNA]</scope>
    <source>
        <strain evidence="12 13">F11</strain>
    </source>
</reference>
<dbReference type="OrthoDB" id="347435at2759"/>
<evidence type="ECO:0000313" key="13">
    <source>
        <dbReference type="Proteomes" id="UP000272025"/>
    </source>
</evidence>
<dbReference type="Proteomes" id="UP000272025">
    <property type="component" value="Unassembled WGS sequence"/>
</dbReference>
<dbReference type="GO" id="GO:0005524">
    <property type="term" value="F:ATP binding"/>
    <property type="evidence" value="ECO:0007669"/>
    <property type="project" value="UniProtKB-KW"/>
</dbReference>
<dbReference type="RefSeq" id="XP_028466529.1">
    <property type="nucleotide sequence ID" value="XM_028611949.1"/>
</dbReference>
<evidence type="ECO:0000256" key="9">
    <source>
        <dbReference type="ARBA" id="ARBA00023242"/>
    </source>
</evidence>
<comment type="similarity">
    <text evidence="10">Belongs to the GLYK kinase family.</text>
</comment>
<dbReference type="Gene3D" id="3.40.50.300">
    <property type="entry name" value="P-loop containing nucleotide triphosphate hydrolases"/>
    <property type="match status" value="1"/>
</dbReference>
<dbReference type="InterPro" id="IPR027417">
    <property type="entry name" value="P-loop_NTPase"/>
</dbReference>
<dbReference type="Pfam" id="PF00448">
    <property type="entry name" value="SRP54"/>
    <property type="match status" value="1"/>
</dbReference>
<dbReference type="EMBL" id="ML119055">
    <property type="protein sequence ID" value="ROT38723.1"/>
    <property type="molecule type" value="Genomic_DNA"/>
</dbReference>
<dbReference type="GO" id="GO:0016301">
    <property type="term" value="F:kinase activity"/>
    <property type="evidence" value="ECO:0007669"/>
    <property type="project" value="UniProtKB-KW"/>
</dbReference>
<organism evidence="12 13">
    <name type="scientific">Sodiomyces alkalinus (strain CBS 110278 / VKM F-3762 / F11)</name>
    <name type="common">Alkaliphilic filamentous fungus</name>
    <dbReference type="NCBI Taxonomy" id="1314773"/>
    <lineage>
        <taxon>Eukaryota</taxon>
        <taxon>Fungi</taxon>
        <taxon>Dikarya</taxon>
        <taxon>Ascomycota</taxon>
        <taxon>Pezizomycotina</taxon>
        <taxon>Sordariomycetes</taxon>
        <taxon>Hypocreomycetidae</taxon>
        <taxon>Glomerellales</taxon>
        <taxon>Plectosphaerellaceae</taxon>
        <taxon>Sodiomyces</taxon>
    </lineage>
</organism>
<dbReference type="GO" id="GO:0006614">
    <property type="term" value="P:SRP-dependent cotranslational protein targeting to membrane"/>
    <property type="evidence" value="ECO:0007669"/>
    <property type="project" value="InterPro"/>
</dbReference>
<keyword evidence="7" id="KW-0067">ATP-binding</keyword>
<evidence type="ECO:0000313" key="12">
    <source>
        <dbReference type="EMBL" id="ROT38723.1"/>
    </source>
</evidence>
<dbReference type="SUPFAM" id="SSF52540">
    <property type="entry name" value="P-loop containing nucleoside triphosphate hydrolases"/>
    <property type="match status" value="1"/>
</dbReference>
<feature type="domain" description="SRP54-type proteins GTP-binding" evidence="11">
    <location>
        <begin position="44"/>
        <end position="102"/>
    </location>
</feature>
<keyword evidence="3" id="KW-0963">Cytoplasm</keyword>
<keyword evidence="4" id="KW-0808">Transferase</keyword>
<evidence type="ECO:0000256" key="4">
    <source>
        <dbReference type="ARBA" id="ARBA00022679"/>
    </source>
</evidence>
<dbReference type="FunFam" id="3.40.50.300:FF:001691">
    <property type="entry name" value="Probable ATP-dependent kinase TDA10"/>
    <property type="match status" value="1"/>
</dbReference>
<evidence type="ECO:0000256" key="5">
    <source>
        <dbReference type="ARBA" id="ARBA00022741"/>
    </source>
</evidence>
<dbReference type="GeneID" id="39580427"/>
<keyword evidence="5" id="KW-0547">Nucleotide-binding</keyword>
<evidence type="ECO:0000256" key="6">
    <source>
        <dbReference type="ARBA" id="ARBA00022777"/>
    </source>
</evidence>
<dbReference type="STRING" id="1314773.A0A3N2PW37"/>
<dbReference type="GO" id="GO:0005737">
    <property type="term" value="C:cytoplasm"/>
    <property type="evidence" value="ECO:0007669"/>
    <property type="project" value="UniProtKB-SubCell"/>
</dbReference>
<proteinExistence type="inferred from homology"/>
<keyword evidence="6 12" id="KW-0418">Kinase</keyword>
<evidence type="ECO:0000256" key="8">
    <source>
        <dbReference type="ARBA" id="ARBA00023134"/>
    </source>
</evidence>
<name>A0A3N2PW37_SODAK</name>
<dbReference type="GO" id="GO:0005634">
    <property type="term" value="C:nucleus"/>
    <property type="evidence" value="ECO:0007669"/>
    <property type="project" value="UniProtKB-SubCell"/>
</dbReference>
<accession>A0A3N2PW37</accession>
<evidence type="ECO:0000259" key="11">
    <source>
        <dbReference type="Pfam" id="PF00448"/>
    </source>
</evidence>
<keyword evidence="9" id="KW-0539">Nucleus</keyword>
<keyword evidence="8" id="KW-0342">GTP-binding</keyword>
<comment type="subcellular location">
    <subcellularLocation>
        <location evidence="2">Cytoplasm</location>
    </subcellularLocation>
    <subcellularLocation>
        <location evidence="1">Nucleus</location>
    </subcellularLocation>
</comment>
<evidence type="ECO:0000256" key="7">
    <source>
        <dbReference type="ARBA" id="ARBA00022840"/>
    </source>
</evidence>
<evidence type="ECO:0000256" key="3">
    <source>
        <dbReference type="ARBA" id="ARBA00022490"/>
    </source>
</evidence>